<gene>
    <name evidence="2" type="ORF">DUNSADRAFT_13184</name>
</gene>
<evidence type="ECO:0000313" key="3">
    <source>
        <dbReference type="Proteomes" id="UP000815325"/>
    </source>
</evidence>
<evidence type="ECO:0000256" key="1">
    <source>
        <dbReference type="SAM" id="SignalP"/>
    </source>
</evidence>
<evidence type="ECO:0000313" key="2">
    <source>
        <dbReference type="EMBL" id="KAF5831394.1"/>
    </source>
</evidence>
<sequence length="220" mass="24628">MHFGMHVCVPIHFLLEVDTGMLATCPACTCLLPSLFSRQTHFPSAEIVGRTPYTVRLTRGMSMYVQNKTAFVPLWVMDNWSSNTLHTLLRVCDSSPSLLCNICCTCNVYICPPYASQSARELVAHKLFDAFVLRASVRLWLGVQSHLSIMGTRNTQNNTSVMPCICLFVVLGSQEACLYAVLAASIMRSSDSTEIADLINTIRQNIQRRLDRKRKCSDSQ</sequence>
<comment type="caution">
    <text evidence="2">The sequence shown here is derived from an EMBL/GenBank/DDBJ whole genome shotgun (WGS) entry which is preliminary data.</text>
</comment>
<name>A0ABQ7G9X1_DUNSA</name>
<reference evidence="2" key="1">
    <citation type="submission" date="2017-08" db="EMBL/GenBank/DDBJ databases">
        <authorList>
            <person name="Polle J.E."/>
            <person name="Barry K."/>
            <person name="Cushman J."/>
            <person name="Schmutz J."/>
            <person name="Tran D."/>
            <person name="Hathwaick L.T."/>
            <person name="Yim W.C."/>
            <person name="Jenkins J."/>
            <person name="Mckie-Krisberg Z.M."/>
            <person name="Prochnik S."/>
            <person name="Lindquist E."/>
            <person name="Dockter R.B."/>
            <person name="Adam C."/>
            <person name="Molina H."/>
            <person name="Bunkerborg J."/>
            <person name="Jin E."/>
            <person name="Buchheim M."/>
            <person name="Magnuson J."/>
        </authorList>
    </citation>
    <scope>NUCLEOTIDE SEQUENCE</scope>
    <source>
        <strain evidence="2">CCAP 19/18</strain>
    </source>
</reference>
<proteinExistence type="predicted"/>
<feature type="signal peptide" evidence="1">
    <location>
        <begin position="1"/>
        <end position="23"/>
    </location>
</feature>
<keyword evidence="1" id="KW-0732">Signal</keyword>
<dbReference type="EMBL" id="MU069952">
    <property type="protein sequence ID" value="KAF5831394.1"/>
    <property type="molecule type" value="Genomic_DNA"/>
</dbReference>
<protein>
    <submittedName>
        <fullName evidence="2">Uncharacterized protein</fullName>
    </submittedName>
</protein>
<accession>A0ABQ7G9X1</accession>
<keyword evidence="3" id="KW-1185">Reference proteome</keyword>
<feature type="chain" id="PRO_5046851084" evidence="1">
    <location>
        <begin position="24"/>
        <end position="220"/>
    </location>
</feature>
<organism evidence="2 3">
    <name type="scientific">Dunaliella salina</name>
    <name type="common">Green alga</name>
    <name type="synonym">Protococcus salinus</name>
    <dbReference type="NCBI Taxonomy" id="3046"/>
    <lineage>
        <taxon>Eukaryota</taxon>
        <taxon>Viridiplantae</taxon>
        <taxon>Chlorophyta</taxon>
        <taxon>core chlorophytes</taxon>
        <taxon>Chlorophyceae</taxon>
        <taxon>CS clade</taxon>
        <taxon>Chlamydomonadales</taxon>
        <taxon>Dunaliellaceae</taxon>
        <taxon>Dunaliella</taxon>
    </lineage>
</organism>
<dbReference type="Proteomes" id="UP000815325">
    <property type="component" value="Unassembled WGS sequence"/>
</dbReference>